<feature type="transmembrane region" description="Helical" evidence="6">
    <location>
        <begin position="93"/>
        <end position="113"/>
    </location>
</feature>
<dbReference type="PANTHER" id="PTHR30213:SF0">
    <property type="entry name" value="UPF0761 MEMBRANE PROTEIN YIHY"/>
    <property type="match status" value="1"/>
</dbReference>
<dbReference type="Proteomes" id="UP000476934">
    <property type="component" value="Unassembled WGS sequence"/>
</dbReference>
<proteinExistence type="predicted"/>
<keyword evidence="5 6" id="KW-0472">Membrane</keyword>
<keyword evidence="2" id="KW-1003">Cell membrane</keyword>
<feature type="transmembrane region" description="Helical" evidence="6">
    <location>
        <begin position="176"/>
        <end position="199"/>
    </location>
</feature>
<evidence type="ECO:0000256" key="6">
    <source>
        <dbReference type="SAM" id="Phobius"/>
    </source>
</evidence>
<dbReference type="InterPro" id="IPR017039">
    <property type="entry name" value="Virul_fac_BrkB"/>
</dbReference>
<reference evidence="8 10" key="3">
    <citation type="submission" date="2020-03" db="EMBL/GenBank/DDBJ databases">
        <title>Bacillus aquiflavi sp. nov., isolated from yellow water of strong flavor Chinese baijiu in Yibin region of China.</title>
        <authorList>
            <person name="Xie J."/>
        </authorList>
    </citation>
    <scope>NUCLEOTIDE SEQUENCE [LARGE SCALE GENOMIC DNA]</scope>
    <source>
        <strain evidence="8 10">Gsoil 114</strain>
    </source>
</reference>
<evidence type="ECO:0000256" key="4">
    <source>
        <dbReference type="ARBA" id="ARBA00022989"/>
    </source>
</evidence>
<reference evidence="7 9" key="1">
    <citation type="submission" date="2014-10" db="EMBL/GenBank/DDBJ databases">
        <title>Draft genome of phytase producing Bacillus ginsengihumi strain M2.11.</title>
        <authorList>
            <person name="Toymentseva A."/>
            <person name="Boulygina E.A."/>
            <person name="Kazakov S.V."/>
            <person name="Kayumov I."/>
            <person name="Suleimanova A.D."/>
            <person name="Mardanova A.M."/>
            <person name="Maria S.N."/>
            <person name="Sergey M.Y."/>
            <person name="Sharipova M.R."/>
        </authorList>
    </citation>
    <scope>NUCLEOTIDE SEQUENCE [LARGE SCALE GENOMIC DNA]</scope>
    <source>
        <strain evidence="7 9">M2.11</strain>
    </source>
</reference>
<comment type="subcellular location">
    <subcellularLocation>
        <location evidence="1">Cell membrane</location>
        <topology evidence="1">Multi-pass membrane protein</topology>
    </subcellularLocation>
</comment>
<dbReference type="EMBL" id="JAAIWK010000033">
    <property type="protein sequence ID" value="NEY21406.1"/>
    <property type="molecule type" value="Genomic_DNA"/>
</dbReference>
<gene>
    <name evidence="8" type="ORF">G4D61_15790</name>
    <name evidence="7" type="ORF">NG54_08195</name>
</gene>
<dbReference type="Proteomes" id="UP000030588">
    <property type="component" value="Unassembled WGS sequence"/>
</dbReference>
<evidence type="ECO:0000313" key="8">
    <source>
        <dbReference type="EMBL" id="NEY21406.1"/>
    </source>
</evidence>
<dbReference type="OrthoDB" id="9775903at2"/>
<evidence type="ECO:0000256" key="5">
    <source>
        <dbReference type="ARBA" id="ARBA00023136"/>
    </source>
</evidence>
<feature type="transmembrane region" description="Helical" evidence="6">
    <location>
        <begin position="211"/>
        <end position="232"/>
    </location>
</feature>
<sequence>MEKLTTQVVKQRPIKILIRNSLENDIMGMAAQLAYFFLLSLFPLLLFMFSLLPYLPIDKEYVLSIVRDVVPTQSFDIIATTITEVLTSRSGGLLSIGMIVTLWSASGGINATIKALNRAYKVKESRSFFVSRSLSIVLTIAMIFVLLLVLILPIFGEHVGNFIFSIFGLSQQFERIWNILRFGLTPVVIFVVFSILYYIAPNKHVKVTSILPGAIFATIGWIVASFLLSFYVGHFGNYNATYGSLGGIIILMLWFYISGIILILGGEINAAFFGRREHS</sequence>
<dbReference type="PANTHER" id="PTHR30213">
    <property type="entry name" value="INNER MEMBRANE PROTEIN YHJD"/>
    <property type="match status" value="1"/>
</dbReference>
<dbReference type="Pfam" id="PF03631">
    <property type="entry name" value="Virul_fac_BrkB"/>
    <property type="match status" value="1"/>
</dbReference>
<organism evidence="7 9">
    <name type="scientific">Heyndrickxia ginsengihumi</name>
    <dbReference type="NCBI Taxonomy" id="363870"/>
    <lineage>
        <taxon>Bacteria</taxon>
        <taxon>Bacillati</taxon>
        <taxon>Bacillota</taxon>
        <taxon>Bacilli</taxon>
        <taxon>Bacillales</taxon>
        <taxon>Bacillaceae</taxon>
        <taxon>Heyndrickxia</taxon>
    </lineage>
</organism>
<comment type="caution">
    <text evidence="7">The sequence shown here is derived from an EMBL/GenBank/DDBJ whole genome shotgun (WGS) entry which is preliminary data.</text>
</comment>
<keyword evidence="4 6" id="KW-1133">Transmembrane helix</keyword>
<reference evidence="8 10" key="2">
    <citation type="submission" date="2020-02" db="EMBL/GenBank/DDBJ databases">
        <authorList>
            <person name="Feng H."/>
        </authorList>
    </citation>
    <scope>NUCLEOTIDE SEQUENCE [LARGE SCALE GENOMIC DNA]</scope>
    <source>
        <strain evidence="8 10">Gsoil 114</strain>
    </source>
</reference>
<evidence type="ECO:0000313" key="7">
    <source>
        <dbReference type="EMBL" id="KHD85637.1"/>
    </source>
</evidence>
<keyword evidence="10" id="KW-1185">Reference proteome</keyword>
<dbReference type="PIRSF" id="PIRSF035875">
    <property type="entry name" value="RNase_BN"/>
    <property type="match status" value="1"/>
</dbReference>
<evidence type="ECO:0000256" key="2">
    <source>
        <dbReference type="ARBA" id="ARBA00022475"/>
    </source>
</evidence>
<feature type="transmembrane region" description="Helical" evidence="6">
    <location>
        <begin position="33"/>
        <end position="55"/>
    </location>
</feature>
<evidence type="ECO:0000256" key="3">
    <source>
        <dbReference type="ARBA" id="ARBA00022692"/>
    </source>
</evidence>
<evidence type="ECO:0000256" key="1">
    <source>
        <dbReference type="ARBA" id="ARBA00004651"/>
    </source>
</evidence>
<dbReference type="NCBIfam" id="TIGR00765">
    <property type="entry name" value="yihY_not_rbn"/>
    <property type="match status" value="1"/>
</dbReference>
<dbReference type="GO" id="GO:0005886">
    <property type="term" value="C:plasma membrane"/>
    <property type="evidence" value="ECO:0007669"/>
    <property type="project" value="UniProtKB-SubCell"/>
</dbReference>
<evidence type="ECO:0000313" key="10">
    <source>
        <dbReference type="Proteomes" id="UP000476934"/>
    </source>
</evidence>
<feature type="transmembrane region" description="Helical" evidence="6">
    <location>
        <begin position="134"/>
        <end position="156"/>
    </location>
</feature>
<dbReference type="AlphaFoldDB" id="A0A0A6XZW5"/>
<feature type="transmembrane region" description="Helical" evidence="6">
    <location>
        <begin position="244"/>
        <end position="266"/>
    </location>
</feature>
<dbReference type="STRING" id="363870.NG54_08195"/>
<keyword evidence="3 6" id="KW-0812">Transmembrane</keyword>
<accession>A0A0A6XZW5</accession>
<evidence type="ECO:0000313" key="9">
    <source>
        <dbReference type="Proteomes" id="UP000030588"/>
    </source>
</evidence>
<protein>
    <submittedName>
        <fullName evidence="7">Ribonuclease</fullName>
    </submittedName>
    <submittedName>
        <fullName evidence="8">YihY/virulence factor BrkB family protein</fullName>
    </submittedName>
</protein>
<dbReference type="EMBL" id="JRUN01000019">
    <property type="protein sequence ID" value="KHD85637.1"/>
    <property type="molecule type" value="Genomic_DNA"/>
</dbReference>
<name>A0A0A6XZW5_9BACI</name>
<dbReference type="RefSeq" id="WP_025729675.1">
    <property type="nucleotide sequence ID" value="NZ_JAAIWK010000033.1"/>
</dbReference>